<protein>
    <submittedName>
        <fullName evidence="1">Uncharacterized protein</fullName>
    </submittedName>
</protein>
<gene>
    <name evidence="1" type="ORF">X975_15294</name>
</gene>
<reference evidence="1 2" key="1">
    <citation type="submission" date="2013-11" db="EMBL/GenBank/DDBJ databases">
        <title>Genome sequencing of Stegodyphus mimosarum.</title>
        <authorList>
            <person name="Bechsgaard J."/>
        </authorList>
    </citation>
    <scope>NUCLEOTIDE SEQUENCE [LARGE SCALE GENOMIC DNA]</scope>
</reference>
<dbReference type="EMBL" id="KK122348">
    <property type="protein sequence ID" value="KFM82550.1"/>
    <property type="molecule type" value="Genomic_DNA"/>
</dbReference>
<sequence length="73" mass="8239">MACHTWEAYEEGDCGTCNSYKNTCINMGFYAGCGSTNGRSLKMYLKTDNGSSYCLDSSKKLWERLKVRQAIFT</sequence>
<dbReference type="Gene3D" id="3.40.50.1820">
    <property type="entry name" value="alpha/beta hydrolase"/>
    <property type="match status" value="1"/>
</dbReference>
<dbReference type="InterPro" id="IPR029058">
    <property type="entry name" value="AB_hydrolase_fold"/>
</dbReference>
<evidence type="ECO:0000313" key="1">
    <source>
        <dbReference type="EMBL" id="KFM82550.1"/>
    </source>
</evidence>
<feature type="non-terminal residue" evidence="1">
    <location>
        <position position="73"/>
    </location>
</feature>
<name>A0A087UYW1_STEMI</name>
<proteinExistence type="predicted"/>
<keyword evidence="2" id="KW-1185">Reference proteome</keyword>
<dbReference type="AlphaFoldDB" id="A0A087UYW1"/>
<evidence type="ECO:0000313" key="2">
    <source>
        <dbReference type="Proteomes" id="UP000054359"/>
    </source>
</evidence>
<dbReference type="Proteomes" id="UP000054359">
    <property type="component" value="Unassembled WGS sequence"/>
</dbReference>
<organism evidence="1 2">
    <name type="scientific">Stegodyphus mimosarum</name>
    <name type="common">African social velvet spider</name>
    <dbReference type="NCBI Taxonomy" id="407821"/>
    <lineage>
        <taxon>Eukaryota</taxon>
        <taxon>Metazoa</taxon>
        <taxon>Ecdysozoa</taxon>
        <taxon>Arthropoda</taxon>
        <taxon>Chelicerata</taxon>
        <taxon>Arachnida</taxon>
        <taxon>Araneae</taxon>
        <taxon>Araneomorphae</taxon>
        <taxon>Entelegynae</taxon>
        <taxon>Eresoidea</taxon>
        <taxon>Eresidae</taxon>
        <taxon>Stegodyphus</taxon>
    </lineage>
</organism>
<accession>A0A087UYW1</accession>